<evidence type="ECO:0000313" key="2">
    <source>
        <dbReference type="EMBL" id="TEB30658.1"/>
    </source>
</evidence>
<dbReference type="Proteomes" id="UP000298030">
    <property type="component" value="Unassembled WGS sequence"/>
</dbReference>
<dbReference type="EMBL" id="QPFP01000022">
    <property type="protein sequence ID" value="TEB30658.1"/>
    <property type="molecule type" value="Genomic_DNA"/>
</dbReference>
<dbReference type="AlphaFoldDB" id="A0A4Y7T9P9"/>
<keyword evidence="1" id="KW-0812">Transmembrane</keyword>
<dbReference type="OrthoDB" id="2901006at2759"/>
<name>A0A4Y7T9P9_COPMI</name>
<evidence type="ECO:0000313" key="3">
    <source>
        <dbReference type="Proteomes" id="UP000298030"/>
    </source>
</evidence>
<evidence type="ECO:0000256" key="1">
    <source>
        <dbReference type="SAM" id="Phobius"/>
    </source>
</evidence>
<keyword evidence="1" id="KW-1133">Transmembrane helix</keyword>
<dbReference type="Gene3D" id="2.60.120.260">
    <property type="entry name" value="Galactose-binding domain-like"/>
    <property type="match status" value="2"/>
</dbReference>
<reference evidence="2 3" key="1">
    <citation type="journal article" date="2019" name="Nat. Ecol. Evol.">
        <title>Megaphylogeny resolves global patterns of mushroom evolution.</title>
        <authorList>
            <person name="Varga T."/>
            <person name="Krizsan K."/>
            <person name="Foldi C."/>
            <person name="Dima B."/>
            <person name="Sanchez-Garcia M."/>
            <person name="Sanchez-Ramirez S."/>
            <person name="Szollosi G.J."/>
            <person name="Szarkandi J.G."/>
            <person name="Papp V."/>
            <person name="Albert L."/>
            <person name="Andreopoulos W."/>
            <person name="Angelini C."/>
            <person name="Antonin V."/>
            <person name="Barry K.W."/>
            <person name="Bougher N.L."/>
            <person name="Buchanan P."/>
            <person name="Buyck B."/>
            <person name="Bense V."/>
            <person name="Catcheside P."/>
            <person name="Chovatia M."/>
            <person name="Cooper J."/>
            <person name="Damon W."/>
            <person name="Desjardin D."/>
            <person name="Finy P."/>
            <person name="Geml J."/>
            <person name="Haridas S."/>
            <person name="Hughes K."/>
            <person name="Justo A."/>
            <person name="Karasinski D."/>
            <person name="Kautmanova I."/>
            <person name="Kiss B."/>
            <person name="Kocsube S."/>
            <person name="Kotiranta H."/>
            <person name="LaButti K.M."/>
            <person name="Lechner B.E."/>
            <person name="Liimatainen K."/>
            <person name="Lipzen A."/>
            <person name="Lukacs Z."/>
            <person name="Mihaltcheva S."/>
            <person name="Morgado L.N."/>
            <person name="Niskanen T."/>
            <person name="Noordeloos M.E."/>
            <person name="Ohm R.A."/>
            <person name="Ortiz-Santana B."/>
            <person name="Ovrebo C."/>
            <person name="Racz N."/>
            <person name="Riley R."/>
            <person name="Savchenko A."/>
            <person name="Shiryaev A."/>
            <person name="Soop K."/>
            <person name="Spirin V."/>
            <person name="Szebenyi C."/>
            <person name="Tomsovsky M."/>
            <person name="Tulloss R.E."/>
            <person name="Uehling J."/>
            <person name="Grigoriev I.V."/>
            <person name="Vagvolgyi C."/>
            <person name="Papp T."/>
            <person name="Martin F.M."/>
            <person name="Miettinen O."/>
            <person name="Hibbett D.S."/>
            <person name="Nagy L.G."/>
        </authorList>
    </citation>
    <scope>NUCLEOTIDE SEQUENCE [LARGE SCALE GENOMIC DNA]</scope>
    <source>
        <strain evidence="2 3">FP101781</strain>
    </source>
</reference>
<keyword evidence="1" id="KW-0472">Membrane</keyword>
<gene>
    <name evidence="2" type="ORF">FA13DRAFT_525029</name>
</gene>
<feature type="transmembrane region" description="Helical" evidence="1">
    <location>
        <begin position="296"/>
        <end position="318"/>
    </location>
</feature>
<keyword evidence="3" id="KW-1185">Reference proteome</keyword>
<sequence>MPSEYTLLVDDQDSQINYLCPTLKQIVAGSYSNNTWSTIKSETCKDGWFQYTFYGTGIRVDIPTMHPSQDVSVTLDNAPVSPQQDGSFVSAVLSDGEHTLKYAVGQVKNTPVFDYLTVTAGVSTPLNGRTLIVDDAETSVAYRGSWSTSPPKELKYGYSTPLYRDTAHWSSTVGDSVRYEFTGTSVSVFGLVVDITRNLTASYTIDGVTQSRGIPKGAFDSVPMTEFFYAKDLGPGQHTLIVNLTDVQAPQAFGFDFIAYNSSVDSISSLPDYVPAANAANGLTSGSGRIGLGPGAIAGIVIGIIVFLALLIAGIFLWRSSTRSKKGVVALGSQNASYDDIEASKAAAQQQQMQQLEK</sequence>
<accession>A0A4Y7T9P9</accession>
<proteinExistence type="predicted"/>
<comment type="caution">
    <text evidence="2">The sequence shown here is derived from an EMBL/GenBank/DDBJ whole genome shotgun (WGS) entry which is preliminary data.</text>
</comment>
<protein>
    <submittedName>
        <fullName evidence="2">Uncharacterized protein</fullName>
    </submittedName>
</protein>
<organism evidence="2 3">
    <name type="scientific">Coprinellus micaceus</name>
    <name type="common">Glistening ink-cap mushroom</name>
    <name type="synonym">Coprinus micaceus</name>
    <dbReference type="NCBI Taxonomy" id="71717"/>
    <lineage>
        <taxon>Eukaryota</taxon>
        <taxon>Fungi</taxon>
        <taxon>Dikarya</taxon>
        <taxon>Basidiomycota</taxon>
        <taxon>Agaricomycotina</taxon>
        <taxon>Agaricomycetes</taxon>
        <taxon>Agaricomycetidae</taxon>
        <taxon>Agaricales</taxon>
        <taxon>Agaricineae</taxon>
        <taxon>Psathyrellaceae</taxon>
        <taxon>Coprinellus</taxon>
    </lineage>
</organism>